<proteinExistence type="predicted"/>
<comment type="caution">
    <text evidence="1">The sequence shown here is derived from an EMBL/GenBank/DDBJ whole genome shotgun (WGS) entry which is preliminary data.</text>
</comment>
<gene>
    <name evidence="1" type="ORF">Vadar_032640</name>
</gene>
<reference evidence="1 2" key="1">
    <citation type="journal article" date="2021" name="Hortic Res">
        <title>High-quality reference genome and annotation aids understanding of berry development for evergreen blueberry (Vaccinium darrowii).</title>
        <authorList>
            <person name="Yu J."/>
            <person name="Hulse-Kemp A.M."/>
            <person name="Babiker E."/>
            <person name="Staton M."/>
        </authorList>
    </citation>
    <scope>NUCLEOTIDE SEQUENCE [LARGE SCALE GENOMIC DNA]</scope>
    <source>
        <strain evidence="2">cv. NJ 8807/NJ 8810</strain>
        <tissue evidence="1">Young leaf</tissue>
    </source>
</reference>
<evidence type="ECO:0000313" key="2">
    <source>
        <dbReference type="Proteomes" id="UP000828048"/>
    </source>
</evidence>
<dbReference type="Proteomes" id="UP000828048">
    <property type="component" value="Chromosome 5"/>
</dbReference>
<sequence>MINLYNLLQNNTSQSPFPWNSTRDPDPCSWRGVTCNFNNSSITYFSFQYFSLSNSDFLPVVCQIDTLESIDLSNNRLSSIPSGFMTGCGDLSGLRKLYFGRNRLSGSLPNFHGFLKLETLDLSHNMLSGTISFQMDGLVGLKNLSLGYNQFTGFVPTHLGKSMVLKLLGLNSNQFVGKIPEEISNYSNLIAIDLSENNLSGSIPDRFKELPNLQVLNLSSNSFSGGIPQSLSSFQTQSRIAVNQNSFSGRNPPGIKKFLRVLDLSCNQLNGSIPSGLLSQSNLLTVDLSDNLLEGSVPKNMSSSLVRLRLGNNRLKGTIPSSTFRRLPKLIYLELHNNNLGGSIPPELGYCKNLALLNLAKNQLTGLLPVELGNLSNLEELNLEANKLVGEIPIQITQLKVLRKLNISWNSLNGSIPSAISGLLNLTNLDLRGNNLSGSIPESIGNLNFLLELQLGSNELGGKIPLMPQSLKIALNLSSNQFEGQIPKTLSRLTGLEVLDLSNNRFSGKIPDSFSKMGSLTQLVLSYNQLVGLIPHFPAYVLVETSGNTGLIEPTKPNPTQKTTNIPGYVFIVAATSAGGFAYIALIVVESIRERLDKKNEQIQSKEHFVQPPVNMGNFLTPNAVHKSNVDGFVVCFCFRETQKITSVATTTNHGNICSIWNYDGKIAYEDIIKATNDFDIKYCIGTGGYGSVYRAQLPSGKVVALKKLHRLEAEDPAFDHCFRNEVQMLTKVRHKNIVKLYGFCLHNRCMFLVYEYMEKGSLFCALRFDVEASEIGWTQRLKIVEAMAHALSYLHHDHTPPIVHRDISSNNILLNSQLEAFVADFGTARLLHPDSSNKTVIAGTCGYIAPELAYTMVVTEKCDVYSFGVVALEIIMGKHPRDLLSSSTKPSFENIMITDILDPRLPPPTNPIVAGNIVLVATMTFSCVHPEPKSRPTMRHLSQEFLSRRKALAAPLRTVSLLHCGIEKMDSGQP</sequence>
<organism evidence="1 2">
    <name type="scientific">Vaccinium darrowii</name>
    <dbReference type="NCBI Taxonomy" id="229202"/>
    <lineage>
        <taxon>Eukaryota</taxon>
        <taxon>Viridiplantae</taxon>
        <taxon>Streptophyta</taxon>
        <taxon>Embryophyta</taxon>
        <taxon>Tracheophyta</taxon>
        <taxon>Spermatophyta</taxon>
        <taxon>Magnoliopsida</taxon>
        <taxon>eudicotyledons</taxon>
        <taxon>Gunneridae</taxon>
        <taxon>Pentapetalae</taxon>
        <taxon>asterids</taxon>
        <taxon>Ericales</taxon>
        <taxon>Ericaceae</taxon>
        <taxon>Vaccinioideae</taxon>
        <taxon>Vaccinieae</taxon>
        <taxon>Vaccinium</taxon>
    </lineage>
</organism>
<evidence type="ECO:0000313" key="1">
    <source>
        <dbReference type="EMBL" id="KAH7848004.1"/>
    </source>
</evidence>
<dbReference type="EMBL" id="CM037155">
    <property type="protein sequence ID" value="KAH7848004.1"/>
    <property type="molecule type" value="Genomic_DNA"/>
</dbReference>
<accession>A0ACB7Y377</accession>
<name>A0ACB7Y377_9ERIC</name>
<keyword evidence="2" id="KW-1185">Reference proteome</keyword>
<protein>
    <submittedName>
        <fullName evidence="1">Uncharacterized protein</fullName>
    </submittedName>
</protein>